<evidence type="ECO:0000256" key="6">
    <source>
        <dbReference type="PROSITE-ProRule" id="PRU00278"/>
    </source>
</evidence>
<feature type="chain" id="PRO_5031251713" description="PpiC domain-containing protein" evidence="7">
    <location>
        <begin position="23"/>
        <end position="425"/>
    </location>
</feature>
<feature type="domain" description="PpiC" evidence="8">
    <location>
        <begin position="276"/>
        <end position="376"/>
    </location>
</feature>
<proteinExistence type="predicted"/>
<dbReference type="PANTHER" id="PTHR47637">
    <property type="entry name" value="CHAPERONE SURA"/>
    <property type="match status" value="1"/>
</dbReference>
<keyword evidence="4" id="KW-0143">Chaperone</keyword>
<evidence type="ECO:0000256" key="4">
    <source>
        <dbReference type="ARBA" id="ARBA00023186"/>
    </source>
</evidence>
<evidence type="ECO:0000256" key="1">
    <source>
        <dbReference type="ARBA" id="ARBA00022729"/>
    </source>
</evidence>
<dbReference type="InterPro" id="IPR050280">
    <property type="entry name" value="OMP_Chaperone_SurA"/>
</dbReference>
<dbReference type="InterPro" id="IPR000297">
    <property type="entry name" value="PPIase_PpiC"/>
</dbReference>
<keyword evidence="5 6" id="KW-0413">Isomerase</keyword>
<accession>A0A7Y2EA90</accession>
<evidence type="ECO:0000259" key="8">
    <source>
        <dbReference type="PROSITE" id="PS50198"/>
    </source>
</evidence>
<keyword evidence="3 6" id="KW-0697">Rotamase</keyword>
<protein>
    <recommendedName>
        <fullName evidence="8">PpiC domain-containing protein</fullName>
    </recommendedName>
</protein>
<dbReference type="PROSITE" id="PS50198">
    <property type="entry name" value="PPIC_PPIASE_2"/>
    <property type="match status" value="2"/>
</dbReference>
<sequence length="425" mass="47210">MLKKSKALLLTLAVGLAFGAVASVADVIDRIAAVVNEEIILLSEVDEKVFLLQAQGQLQARDSVEVAAVRREVLNRLVEERLVVQRAKSQGIEVDEVEITQGVNKALENVRSQFPDEASFEQALEAEGITLNMLRERYEKDLRQERMSQRIVGREIRSEVEVTTEDVQKYFDENQDTLPTKAQEVHLAHLVVEPIDKAKEKAAREKLAKIAAGLKSKDDFDAAAKENVGGKLGQLCRGDLAPSVEAVLDTLEVGGFSAPTRSLNGFHIFYMAEREGTCFTVEHILIPITVSEDDVKMARAKAQKAYDEIAAGADFASIVTKYTDDELTVETGGDLGWAPVASLLPDVAASLEGLEINGISEVIQSDRGFHVFKLLERREGGAYEFAEVRDQLQRYLEQLELEKVYDVWMNGLRDSAYVEIKAWTR</sequence>
<reference evidence="9 10" key="1">
    <citation type="submission" date="2020-03" db="EMBL/GenBank/DDBJ databases">
        <title>Metabolic flexibility allows generalist bacteria to become dominant in a frequently disturbed ecosystem.</title>
        <authorList>
            <person name="Chen Y.-J."/>
            <person name="Leung P.M."/>
            <person name="Bay S.K."/>
            <person name="Hugenholtz P."/>
            <person name="Kessler A.J."/>
            <person name="Shelley G."/>
            <person name="Waite D.W."/>
            <person name="Cook P.L."/>
            <person name="Greening C."/>
        </authorList>
    </citation>
    <scope>NUCLEOTIDE SEQUENCE [LARGE SCALE GENOMIC DNA]</scope>
    <source>
        <strain evidence="9">SS_bin_28</strain>
    </source>
</reference>
<dbReference type="SUPFAM" id="SSF54534">
    <property type="entry name" value="FKBP-like"/>
    <property type="match status" value="2"/>
</dbReference>
<evidence type="ECO:0000256" key="5">
    <source>
        <dbReference type="ARBA" id="ARBA00023235"/>
    </source>
</evidence>
<dbReference type="Pfam" id="PF00639">
    <property type="entry name" value="Rotamase"/>
    <property type="match status" value="2"/>
</dbReference>
<dbReference type="Pfam" id="PF09312">
    <property type="entry name" value="SurA_N"/>
    <property type="match status" value="1"/>
</dbReference>
<dbReference type="PANTHER" id="PTHR47637:SF1">
    <property type="entry name" value="CHAPERONE SURA"/>
    <property type="match status" value="1"/>
</dbReference>
<organism evidence="9 10">
    <name type="scientific">Eiseniibacteriota bacterium</name>
    <dbReference type="NCBI Taxonomy" id="2212470"/>
    <lineage>
        <taxon>Bacteria</taxon>
        <taxon>Candidatus Eiseniibacteriota</taxon>
    </lineage>
</organism>
<feature type="domain" description="PpiC" evidence="8">
    <location>
        <begin position="182"/>
        <end position="273"/>
    </location>
</feature>
<evidence type="ECO:0000256" key="3">
    <source>
        <dbReference type="ARBA" id="ARBA00023110"/>
    </source>
</evidence>
<evidence type="ECO:0000313" key="10">
    <source>
        <dbReference type="Proteomes" id="UP000547674"/>
    </source>
</evidence>
<dbReference type="SUPFAM" id="SSF109998">
    <property type="entry name" value="Triger factor/SurA peptide-binding domain-like"/>
    <property type="match status" value="1"/>
</dbReference>
<evidence type="ECO:0000256" key="2">
    <source>
        <dbReference type="ARBA" id="ARBA00022764"/>
    </source>
</evidence>
<keyword evidence="2" id="KW-0574">Periplasm</keyword>
<dbReference type="Gene3D" id="1.10.4030.10">
    <property type="entry name" value="Porin chaperone SurA, peptide-binding domain"/>
    <property type="match status" value="1"/>
</dbReference>
<dbReference type="InterPro" id="IPR046357">
    <property type="entry name" value="PPIase_dom_sf"/>
</dbReference>
<dbReference type="InterPro" id="IPR027304">
    <property type="entry name" value="Trigger_fact/SurA_dom_sf"/>
</dbReference>
<keyword evidence="1 7" id="KW-0732">Signal</keyword>
<feature type="signal peptide" evidence="7">
    <location>
        <begin position="1"/>
        <end position="22"/>
    </location>
</feature>
<gene>
    <name evidence="9" type="ORF">HKN21_10385</name>
</gene>
<name>A0A7Y2EA90_UNCEI</name>
<dbReference type="GO" id="GO:0003755">
    <property type="term" value="F:peptidyl-prolyl cis-trans isomerase activity"/>
    <property type="evidence" value="ECO:0007669"/>
    <property type="project" value="UniProtKB-KW"/>
</dbReference>
<comment type="caution">
    <text evidence="9">The sequence shown here is derived from an EMBL/GenBank/DDBJ whole genome shotgun (WGS) entry which is preliminary data.</text>
</comment>
<evidence type="ECO:0000256" key="7">
    <source>
        <dbReference type="SAM" id="SignalP"/>
    </source>
</evidence>
<dbReference type="InterPro" id="IPR015391">
    <property type="entry name" value="SurA_N"/>
</dbReference>
<dbReference type="EMBL" id="JABDJR010000417">
    <property type="protein sequence ID" value="NNF07157.1"/>
    <property type="molecule type" value="Genomic_DNA"/>
</dbReference>
<dbReference type="Gene3D" id="3.10.50.40">
    <property type="match status" value="2"/>
</dbReference>
<dbReference type="Proteomes" id="UP000547674">
    <property type="component" value="Unassembled WGS sequence"/>
</dbReference>
<dbReference type="AlphaFoldDB" id="A0A7Y2EA90"/>
<evidence type="ECO:0000313" key="9">
    <source>
        <dbReference type="EMBL" id="NNF07157.1"/>
    </source>
</evidence>